<dbReference type="AlphaFoldDB" id="A0A0A9ACV0"/>
<accession>A0A0A9ACV0</accession>
<reference evidence="1" key="1">
    <citation type="submission" date="2014-09" db="EMBL/GenBank/DDBJ databases">
        <authorList>
            <person name="Magalhaes I.L.F."/>
            <person name="Oliveira U."/>
            <person name="Santos F.R."/>
            <person name="Vidigal T.H.D.A."/>
            <person name="Brescovit A.D."/>
            <person name="Santos A.J."/>
        </authorList>
    </citation>
    <scope>NUCLEOTIDE SEQUENCE</scope>
    <source>
        <tissue evidence="1">Shoot tissue taken approximately 20 cm above the soil surface</tissue>
    </source>
</reference>
<protein>
    <submittedName>
        <fullName evidence="1">Uncharacterized protein</fullName>
    </submittedName>
</protein>
<sequence length="71" mass="7668">MGNVCTLDFVVVRIVDWETAAFSLDTKVWKASLGHGEIACQLGSLLVKSLNSFSYVTSTFLTPAKLISSSI</sequence>
<dbReference type="EMBL" id="GBRH01252988">
    <property type="protein sequence ID" value="JAD44907.1"/>
    <property type="molecule type" value="Transcribed_RNA"/>
</dbReference>
<name>A0A0A9ACV0_ARUDO</name>
<proteinExistence type="predicted"/>
<organism evidence="1">
    <name type="scientific">Arundo donax</name>
    <name type="common">Giant reed</name>
    <name type="synonym">Donax arundinaceus</name>
    <dbReference type="NCBI Taxonomy" id="35708"/>
    <lineage>
        <taxon>Eukaryota</taxon>
        <taxon>Viridiplantae</taxon>
        <taxon>Streptophyta</taxon>
        <taxon>Embryophyta</taxon>
        <taxon>Tracheophyta</taxon>
        <taxon>Spermatophyta</taxon>
        <taxon>Magnoliopsida</taxon>
        <taxon>Liliopsida</taxon>
        <taxon>Poales</taxon>
        <taxon>Poaceae</taxon>
        <taxon>PACMAD clade</taxon>
        <taxon>Arundinoideae</taxon>
        <taxon>Arundineae</taxon>
        <taxon>Arundo</taxon>
    </lineage>
</organism>
<evidence type="ECO:0000313" key="1">
    <source>
        <dbReference type="EMBL" id="JAD44907.1"/>
    </source>
</evidence>
<reference evidence="1" key="2">
    <citation type="journal article" date="2015" name="Data Brief">
        <title>Shoot transcriptome of the giant reed, Arundo donax.</title>
        <authorList>
            <person name="Barrero R.A."/>
            <person name="Guerrero F.D."/>
            <person name="Moolhuijzen P."/>
            <person name="Goolsby J.A."/>
            <person name="Tidwell J."/>
            <person name="Bellgard S.E."/>
            <person name="Bellgard M.I."/>
        </authorList>
    </citation>
    <scope>NUCLEOTIDE SEQUENCE</scope>
    <source>
        <tissue evidence="1">Shoot tissue taken approximately 20 cm above the soil surface</tissue>
    </source>
</reference>